<dbReference type="Proteomes" id="UP000696931">
    <property type="component" value="Unassembled WGS sequence"/>
</dbReference>
<dbReference type="PANTHER" id="PTHR42724:SF1">
    <property type="entry name" value="TETRAACYLDISACCHARIDE 4'-KINASE, MITOCHONDRIAL-RELATED"/>
    <property type="match status" value="1"/>
</dbReference>
<reference evidence="14" key="1">
    <citation type="submission" date="2020-07" db="EMBL/GenBank/DDBJ databases">
        <title>Huge and variable diversity of episymbiotic CPR bacteria and DPANN archaea in groundwater ecosystems.</title>
        <authorList>
            <person name="He C.Y."/>
            <person name="Keren R."/>
            <person name="Whittaker M."/>
            <person name="Farag I.F."/>
            <person name="Doudna J."/>
            <person name="Cate J.H.D."/>
            <person name="Banfield J.F."/>
        </authorList>
    </citation>
    <scope>NUCLEOTIDE SEQUENCE</scope>
    <source>
        <strain evidence="14">NC_groundwater_1813_Pr3_B-0.1um_71_17</strain>
    </source>
</reference>
<evidence type="ECO:0000256" key="12">
    <source>
        <dbReference type="ARBA" id="ARBA00029757"/>
    </source>
</evidence>
<comment type="pathway">
    <text evidence="2 13">Glycolipid biosynthesis; lipid IV(A) biosynthesis; lipid IV(A) from (3R)-3-hydroxytetradecanoyl-[acyl-carrier-protein] and UDP-N-acetyl-alpha-D-glucosamine: step 6/6.</text>
</comment>
<dbReference type="Pfam" id="PF02606">
    <property type="entry name" value="LpxK"/>
    <property type="match status" value="1"/>
</dbReference>
<dbReference type="GO" id="GO:0009029">
    <property type="term" value="F:lipid-A 4'-kinase activity"/>
    <property type="evidence" value="ECO:0007669"/>
    <property type="project" value="UniProtKB-UniRule"/>
</dbReference>
<keyword evidence="11 13" id="KW-0443">Lipid metabolism</keyword>
<evidence type="ECO:0000256" key="10">
    <source>
        <dbReference type="ARBA" id="ARBA00022840"/>
    </source>
</evidence>
<feature type="binding site" evidence="13">
    <location>
        <begin position="47"/>
        <end position="54"/>
    </location>
    <ligand>
        <name>ATP</name>
        <dbReference type="ChEBI" id="CHEBI:30616"/>
    </ligand>
</feature>
<evidence type="ECO:0000256" key="11">
    <source>
        <dbReference type="ARBA" id="ARBA00023098"/>
    </source>
</evidence>
<dbReference type="AlphaFoldDB" id="A0A933SC25"/>
<evidence type="ECO:0000256" key="9">
    <source>
        <dbReference type="ARBA" id="ARBA00022777"/>
    </source>
</evidence>
<organism evidence="14 15">
    <name type="scientific">Eiseniibacteriota bacterium</name>
    <dbReference type="NCBI Taxonomy" id="2212470"/>
    <lineage>
        <taxon>Bacteria</taxon>
        <taxon>Candidatus Eiseniibacteriota</taxon>
    </lineage>
</organism>
<dbReference type="EMBL" id="JACRIW010000038">
    <property type="protein sequence ID" value="MBI5168945.1"/>
    <property type="molecule type" value="Genomic_DNA"/>
</dbReference>
<keyword evidence="10 13" id="KW-0067">ATP-binding</keyword>
<evidence type="ECO:0000256" key="7">
    <source>
        <dbReference type="ARBA" id="ARBA00022679"/>
    </source>
</evidence>
<evidence type="ECO:0000256" key="6">
    <source>
        <dbReference type="ARBA" id="ARBA00022556"/>
    </source>
</evidence>
<dbReference type="HAMAP" id="MF_00409">
    <property type="entry name" value="LpxK"/>
    <property type="match status" value="1"/>
</dbReference>
<dbReference type="GO" id="GO:0005886">
    <property type="term" value="C:plasma membrane"/>
    <property type="evidence" value="ECO:0007669"/>
    <property type="project" value="TreeGrafter"/>
</dbReference>
<accession>A0A933SC25</accession>
<keyword evidence="8 13" id="KW-0547">Nucleotide-binding</keyword>
<dbReference type="PANTHER" id="PTHR42724">
    <property type="entry name" value="TETRAACYLDISACCHARIDE 4'-KINASE"/>
    <property type="match status" value="1"/>
</dbReference>
<protein>
    <recommendedName>
        <fullName evidence="4 13">Tetraacyldisaccharide 4'-kinase</fullName>
        <ecNumber evidence="3 13">2.7.1.130</ecNumber>
    </recommendedName>
    <alternativeName>
        <fullName evidence="12 13">Lipid A 4'-kinase</fullName>
    </alternativeName>
</protein>
<keyword evidence="6 13" id="KW-0441">Lipid A biosynthesis</keyword>
<keyword evidence="7 13" id="KW-0808">Transferase</keyword>
<keyword evidence="5 13" id="KW-0444">Lipid biosynthesis</keyword>
<comment type="catalytic activity">
    <reaction evidence="13">
        <text>a lipid A disaccharide + ATP = a lipid IVA + ADP + H(+)</text>
        <dbReference type="Rhea" id="RHEA:67840"/>
        <dbReference type="ChEBI" id="CHEBI:15378"/>
        <dbReference type="ChEBI" id="CHEBI:30616"/>
        <dbReference type="ChEBI" id="CHEBI:176343"/>
        <dbReference type="ChEBI" id="CHEBI:176425"/>
        <dbReference type="ChEBI" id="CHEBI:456216"/>
        <dbReference type="EC" id="2.7.1.130"/>
    </reaction>
</comment>
<evidence type="ECO:0000256" key="4">
    <source>
        <dbReference type="ARBA" id="ARBA00016436"/>
    </source>
</evidence>
<evidence type="ECO:0000256" key="3">
    <source>
        <dbReference type="ARBA" id="ARBA00012071"/>
    </source>
</evidence>
<dbReference type="GO" id="GO:0009245">
    <property type="term" value="P:lipid A biosynthetic process"/>
    <property type="evidence" value="ECO:0007669"/>
    <property type="project" value="UniProtKB-UniRule"/>
</dbReference>
<gene>
    <name evidence="13 14" type="primary">lpxK</name>
    <name evidence="14" type="ORF">HZA61_05630</name>
</gene>
<proteinExistence type="inferred from homology"/>
<dbReference type="NCBIfam" id="TIGR00682">
    <property type="entry name" value="lpxK"/>
    <property type="match status" value="1"/>
</dbReference>
<evidence type="ECO:0000256" key="8">
    <source>
        <dbReference type="ARBA" id="ARBA00022741"/>
    </source>
</evidence>
<name>A0A933SC25_UNCEI</name>
<dbReference type="InterPro" id="IPR003758">
    <property type="entry name" value="LpxK"/>
</dbReference>
<dbReference type="SUPFAM" id="SSF52540">
    <property type="entry name" value="P-loop containing nucleoside triphosphate hydrolases"/>
    <property type="match status" value="1"/>
</dbReference>
<comment type="caution">
    <text evidence="14">The sequence shown here is derived from an EMBL/GenBank/DDBJ whole genome shotgun (WGS) entry which is preliminary data.</text>
</comment>
<keyword evidence="9 13" id="KW-0418">Kinase</keyword>
<comment type="function">
    <text evidence="1 13">Transfers the gamma-phosphate of ATP to the 4'-position of a tetraacyldisaccharide 1-phosphate intermediate (termed DS-1-P) to form tetraacyldisaccharide 1,4'-bis-phosphate (lipid IVA).</text>
</comment>
<evidence type="ECO:0000313" key="14">
    <source>
        <dbReference type="EMBL" id="MBI5168945.1"/>
    </source>
</evidence>
<evidence type="ECO:0000256" key="5">
    <source>
        <dbReference type="ARBA" id="ARBA00022516"/>
    </source>
</evidence>
<dbReference type="InterPro" id="IPR027417">
    <property type="entry name" value="P-loop_NTPase"/>
</dbReference>
<dbReference type="GO" id="GO:0005524">
    <property type="term" value="F:ATP binding"/>
    <property type="evidence" value="ECO:0007669"/>
    <property type="project" value="UniProtKB-UniRule"/>
</dbReference>
<evidence type="ECO:0000256" key="13">
    <source>
        <dbReference type="HAMAP-Rule" id="MF_00409"/>
    </source>
</evidence>
<dbReference type="GO" id="GO:0009244">
    <property type="term" value="P:lipopolysaccharide core region biosynthetic process"/>
    <property type="evidence" value="ECO:0007669"/>
    <property type="project" value="TreeGrafter"/>
</dbReference>
<comment type="similarity">
    <text evidence="13">Belongs to the LpxK family.</text>
</comment>
<dbReference type="EC" id="2.7.1.130" evidence="3 13"/>
<evidence type="ECO:0000313" key="15">
    <source>
        <dbReference type="Proteomes" id="UP000696931"/>
    </source>
</evidence>
<sequence>MAGVSPWAAAAEALYAGVWEARRRWYASGLARAESVDTRVVSIGNLTVGGAGKTTCVLHLAREAERRGVRAAIVCRRYRPGPQGEGDEERMYRFGVPRVRCHAGTSKRDLARAAAEDGARLVLVDDGFSHWALARDADVVLLDRTDLFGGGRLLPAGRLREPLRALQRASAVVITRLEEGDDPEALVALARPYAPGAIFAAACHRGAGVVSLKGAPCLARGAARVLTATGNPAAVAKTAAEAGFGPVELSAWRDHHWWTAQEARREIARAGEGTLVLTRKDAVRWPLPADEGRVAVLEVEWAWVRGGEAVERHVFGEASS</sequence>
<evidence type="ECO:0000256" key="2">
    <source>
        <dbReference type="ARBA" id="ARBA00004870"/>
    </source>
</evidence>
<evidence type="ECO:0000256" key="1">
    <source>
        <dbReference type="ARBA" id="ARBA00002274"/>
    </source>
</evidence>